<dbReference type="Gene3D" id="1.25.40.10">
    <property type="entry name" value="Tetratricopeptide repeat domain"/>
    <property type="match status" value="1"/>
</dbReference>
<evidence type="ECO:0000313" key="2">
    <source>
        <dbReference type="Proteomes" id="UP000600101"/>
    </source>
</evidence>
<keyword evidence="2" id="KW-1185">Reference proteome</keyword>
<protein>
    <recommendedName>
        <fullName evidence="3">Tetratricopeptide repeat protein</fullName>
    </recommendedName>
</protein>
<reference evidence="1" key="1">
    <citation type="submission" date="2020-08" db="EMBL/GenBank/DDBJ databases">
        <authorList>
            <person name="Hu Y."/>
            <person name="Nguyen S.V."/>
            <person name="Li F."/>
            <person name="Fanning S."/>
        </authorList>
    </citation>
    <scope>NUCLEOTIDE SEQUENCE</scope>
    <source>
        <strain evidence="1">SYSU D8009</strain>
    </source>
</reference>
<organism evidence="1 2">
    <name type="scientific">Siccirubricoccus deserti</name>
    <dbReference type="NCBI Taxonomy" id="2013562"/>
    <lineage>
        <taxon>Bacteria</taxon>
        <taxon>Pseudomonadati</taxon>
        <taxon>Pseudomonadota</taxon>
        <taxon>Alphaproteobacteria</taxon>
        <taxon>Acetobacterales</taxon>
        <taxon>Roseomonadaceae</taxon>
        <taxon>Siccirubricoccus</taxon>
    </lineage>
</organism>
<dbReference type="EMBL" id="JACOMF010000053">
    <property type="protein sequence ID" value="MBC4018403.1"/>
    <property type="molecule type" value="Genomic_DNA"/>
</dbReference>
<comment type="caution">
    <text evidence="1">The sequence shown here is derived from an EMBL/GenBank/DDBJ whole genome shotgun (WGS) entry which is preliminary data.</text>
</comment>
<dbReference type="InterPro" id="IPR011990">
    <property type="entry name" value="TPR-like_helical_dom_sf"/>
</dbReference>
<gene>
    <name evidence="1" type="ORF">H7965_24260</name>
</gene>
<accession>A0A9X0UFZ9</accession>
<dbReference type="PANTHER" id="PTHR12558:SF33">
    <property type="entry name" value="BLL7664 PROTEIN"/>
    <property type="match status" value="1"/>
</dbReference>
<name>A0A9X0UFZ9_9PROT</name>
<dbReference type="Proteomes" id="UP000600101">
    <property type="component" value="Unassembled WGS sequence"/>
</dbReference>
<evidence type="ECO:0000313" key="1">
    <source>
        <dbReference type="EMBL" id="MBC4018403.1"/>
    </source>
</evidence>
<dbReference type="Gene3D" id="3.40.50.10070">
    <property type="entry name" value="TolB, N-terminal domain"/>
    <property type="match status" value="1"/>
</dbReference>
<dbReference type="AlphaFoldDB" id="A0A9X0UFZ9"/>
<sequence>MNDRKRVAGLIRDHIARERLSREQFAFRTKLGKSTVDKLLVGLFSDRTLAIVEAQTGLSLRSASVRHEGASPESVTAPPDMPSIAVLPFANMGSDPAQDFLADGITEDLTTELSRLRWLLVIARNSTFAYKGRAVDVRQVARELGVRYVLEGSVRTAAGRIRVTAQLVEADAARHIWAERYDRDLGDIFAVQDEITRSAVAAIEPHLYAEEGARAARRAPESIDAWGLVVRALGLLHQVGRQQNEEARALLARAIGIEPGYARAHAVLGWAVWWAAQCQWCLDRDAGFTQAARHAEEAVALGPAEPWARMTLGLCLSERRRHERALVEARAAIELNPSFALGRATYGWVLLAAGRSEEAIAETGAALRMSPIDSFSGLYTSFHGLALLGARRFTEALPFLRASVAAFAENPGHLHTLISCCGHLGLTEEAADFIAARNRIAPPLRLGALRQRMAGFAHGSVFVEGLAKAGVPD</sequence>
<evidence type="ECO:0008006" key="3">
    <source>
        <dbReference type="Google" id="ProtNLM"/>
    </source>
</evidence>
<proteinExistence type="predicted"/>
<dbReference type="PANTHER" id="PTHR12558">
    <property type="entry name" value="CELL DIVISION CYCLE 16,23,27"/>
    <property type="match status" value="1"/>
</dbReference>
<dbReference type="SUPFAM" id="SSF48452">
    <property type="entry name" value="TPR-like"/>
    <property type="match status" value="1"/>
</dbReference>